<proteinExistence type="predicted"/>
<name>A0ACB8S5R8_9AGAM</name>
<keyword evidence="2" id="KW-1185">Reference proteome</keyword>
<sequence length="903" mass="96449">MDSPVTPHNDHLRHLLDQRATRADVHHARFPSLSEFSDSPSIYSHARFSPRPIDRAELDAHTQGFHFAVPSQYRGIAAEARNRERDRDRLNDPAASMLDLDDDDTSYTSPTSPHPFRDHDSSSPEPDDPTEDEPDPRMSLLGPKMRFHSPAPWEVEEHPIHEQDEPDDDARSFVSRRGRNKSKGEGFMKGLGLGGSQIRGPSSSRPSGESTRSSGKDKRSFETTSSFVSVSHGALHALAQASMSSTSLAPPNGAGSRSRLTAARSRTRTNSNTVPPSTALPPRPPSPQSNAHPVHESNLSRSTSPELSVRSRTITRANSYGSSRPDSPLGAATDYVHPYANPDLAYDRGSLHISSIPSNPRPTPGRELSSSESAVTLPDSLTTRSSSPSRSASATTITMTPDTSVTSVGNSSSDIHSLRRGVGGVQGKSISGPISGPISVDHTPLRLVGSSIAASKVRDGKGAGQVNQLPGWSELPASPTFTLISLQEAQAQARERSRTATATGQIPVNVPFLQTEPPSRYTSESPSGIAGRARARSSSAGAKAKNALQSLTTGSSAARAESDVSPTPQAVDVGPQARVLKHKKSGFMRLFNGKEKERDREKATSVTPPPVSTSPAPPLPRTPKVSSARVPVPSLSPSLVTQNSGSYFHDVVKSDRDSDRESLAAAGQRLVNKRNGPSLTIIPPSEARQPQPHSASTPSPMSHIGDNRSKSTLVPESKALRVVVPLSAPASTTSFPALSLRPVSTIFSAHFADHIVEDESPGEMDPDTGTSTSGFSPLSLDYAMRSSEKPPTSMVHGDDPNIIIQALQEQITSTRKAWQHQIWELEGQVRDLRAEVDDFRAKEATGERCVLCGQTGAPLGARESRVNSRATTPSSGGHDGRHGVVNRPRARTGVGTRFGSGTE</sequence>
<dbReference type="Proteomes" id="UP000814033">
    <property type="component" value="Unassembled WGS sequence"/>
</dbReference>
<comment type="caution">
    <text evidence="1">The sequence shown here is derived from an EMBL/GenBank/DDBJ whole genome shotgun (WGS) entry which is preliminary data.</text>
</comment>
<dbReference type="EMBL" id="MU275850">
    <property type="protein sequence ID" value="KAI0051710.1"/>
    <property type="molecule type" value="Genomic_DNA"/>
</dbReference>
<reference evidence="1" key="1">
    <citation type="submission" date="2021-02" db="EMBL/GenBank/DDBJ databases">
        <authorList>
            <consortium name="DOE Joint Genome Institute"/>
            <person name="Ahrendt S."/>
            <person name="Looney B.P."/>
            <person name="Miyauchi S."/>
            <person name="Morin E."/>
            <person name="Drula E."/>
            <person name="Courty P.E."/>
            <person name="Chicoki N."/>
            <person name="Fauchery L."/>
            <person name="Kohler A."/>
            <person name="Kuo A."/>
            <person name="Labutti K."/>
            <person name="Pangilinan J."/>
            <person name="Lipzen A."/>
            <person name="Riley R."/>
            <person name="Andreopoulos W."/>
            <person name="He G."/>
            <person name="Johnson J."/>
            <person name="Barry K.W."/>
            <person name="Grigoriev I.V."/>
            <person name="Nagy L."/>
            <person name="Hibbett D."/>
            <person name="Henrissat B."/>
            <person name="Matheny P.B."/>
            <person name="Labbe J."/>
            <person name="Martin F."/>
        </authorList>
    </citation>
    <scope>NUCLEOTIDE SEQUENCE</scope>
    <source>
        <strain evidence="1">FP105234-sp</strain>
    </source>
</reference>
<organism evidence="1 2">
    <name type="scientific">Auriscalpium vulgare</name>
    <dbReference type="NCBI Taxonomy" id="40419"/>
    <lineage>
        <taxon>Eukaryota</taxon>
        <taxon>Fungi</taxon>
        <taxon>Dikarya</taxon>
        <taxon>Basidiomycota</taxon>
        <taxon>Agaricomycotina</taxon>
        <taxon>Agaricomycetes</taxon>
        <taxon>Russulales</taxon>
        <taxon>Auriscalpiaceae</taxon>
        <taxon>Auriscalpium</taxon>
    </lineage>
</organism>
<protein>
    <submittedName>
        <fullName evidence="1">Uncharacterized protein</fullName>
    </submittedName>
</protein>
<reference evidence="1" key="2">
    <citation type="journal article" date="2022" name="New Phytol.">
        <title>Evolutionary transition to the ectomycorrhizal habit in the genomes of a hyperdiverse lineage of mushroom-forming fungi.</title>
        <authorList>
            <person name="Looney B."/>
            <person name="Miyauchi S."/>
            <person name="Morin E."/>
            <person name="Drula E."/>
            <person name="Courty P.E."/>
            <person name="Kohler A."/>
            <person name="Kuo A."/>
            <person name="LaButti K."/>
            <person name="Pangilinan J."/>
            <person name="Lipzen A."/>
            <person name="Riley R."/>
            <person name="Andreopoulos W."/>
            <person name="He G."/>
            <person name="Johnson J."/>
            <person name="Nolan M."/>
            <person name="Tritt A."/>
            <person name="Barry K.W."/>
            <person name="Grigoriev I.V."/>
            <person name="Nagy L.G."/>
            <person name="Hibbett D."/>
            <person name="Henrissat B."/>
            <person name="Matheny P.B."/>
            <person name="Labbe J."/>
            <person name="Martin F.M."/>
        </authorList>
    </citation>
    <scope>NUCLEOTIDE SEQUENCE</scope>
    <source>
        <strain evidence="1">FP105234-sp</strain>
    </source>
</reference>
<gene>
    <name evidence="1" type="ORF">FA95DRAFT_1675738</name>
</gene>
<accession>A0ACB8S5R8</accession>
<evidence type="ECO:0000313" key="1">
    <source>
        <dbReference type="EMBL" id="KAI0051710.1"/>
    </source>
</evidence>
<evidence type="ECO:0000313" key="2">
    <source>
        <dbReference type="Proteomes" id="UP000814033"/>
    </source>
</evidence>